<proteinExistence type="predicted"/>
<evidence type="ECO:0000313" key="2">
    <source>
        <dbReference type="EMBL" id="MCQ4040508.1"/>
    </source>
</evidence>
<evidence type="ECO:0000256" key="1">
    <source>
        <dbReference type="SAM" id="Phobius"/>
    </source>
</evidence>
<protein>
    <recommendedName>
        <fullName evidence="4">Rhodopsin</fullName>
    </recommendedName>
</protein>
<evidence type="ECO:0008006" key="4">
    <source>
        <dbReference type="Google" id="ProtNLM"/>
    </source>
</evidence>
<gene>
    <name evidence="2" type="ORF">NON19_00355</name>
</gene>
<dbReference type="EMBL" id="JANFNH010000001">
    <property type="protein sequence ID" value="MCQ4040508.1"/>
    <property type="molecule type" value="Genomic_DNA"/>
</dbReference>
<dbReference type="Proteomes" id="UP001206206">
    <property type="component" value="Unassembled WGS sequence"/>
</dbReference>
<accession>A0ABT1P561</accession>
<sequence>MSDQVGAPAAETAKSSSVLLVVVWLWVTAPFVYGIYELTLTVRKLFLK</sequence>
<reference evidence="2 3" key="1">
    <citation type="submission" date="2022-06" db="EMBL/GenBank/DDBJ databases">
        <title>Draft genome sequence of type strain Streptomyces rubrisoli DSM 42083.</title>
        <authorList>
            <person name="Duangmal K."/>
            <person name="Klaysubun C."/>
        </authorList>
    </citation>
    <scope>NUCLEOTIDE SEQUENCE [LARGE SCALE GENOMIC DNA]</scope>
    <source>
        <strain evidence="2 3">DSM 42083</strain>
    </source>
</reference>
<evidence type="ECO:0000313" key="3">
    <source>
        <dbReference type="Proteomes" id="UP001206206"/>
    </source>
</evidence>
<feature type="transmembrane region" description="Helical" evidence="1">
    <location>
        <begin position="18"/>
        <end position="36"/>
    </location>
</feature>
<dbReference type="RefSeq" id="WP_255924459.1">
    <property type="nucleotide sequence ID" value="NZ_JANFNH010000001.1"/>
</dbReference>
<comment type="caution">
    <text evidence="2">The sequence shown here is derived from an EMBL/GenBank/DDBJ whole genome shotgun (WGS) entry which is preliminary data.</text>
</comment>
<organism evidence="2 3">
    <name type="scientific">Streptantibioticus rubrisoli</name>
    <dbReference type="NCBI Taxonomy" id="1387313"/>
    <lineage>
        <taxon>Bacteria</taxon>
        <taxon>Bacillati</taxon>
        <taxon>Actinomycetota</taxon>
        <taxon>Actinomycetes</taxon>
        <taxon>Kitasatosporales</taxon>
        <taxon>Streptomycetaceae</taxon>
        <taxon>Streptantibioticus</taxon>
    </lineage>
</organism>
<keyword evidence="1" id="KW-0472">Membrane</keyword>
<keyword evidence="1" id="KW-0812">Transmembrane</keyword>
<name>A0ABT1P561_9ACTN</name>
<keyword evidence="1" id="KW-1133">Transmembrane helix</keyword>
<keyword evidence="3" id="KW-1185">Reference proteome</keyword>